<name>A0A380TRI3_9PAST</name>
<feature type="transmembrane region" description="Helical" evidence="8">
    <location>
        <begin position="72"/>
        <end position="95"/>
    </location>
</feature>
<dbReference type="Gene3D" id="1.20.1530.20">
    <property type="match status" value="1"/>
</dbReference>
<feature type="transmembrane region" description="Helical" evidence="8">
    <location>
        <begin position="41"/>
        <end position="60"/>
    </location>
</feature>
<keyword evidence="5 8" id="KW-0812">Transmembrane</keyword>
<dbReference type="InterPro" id="IPR004776">
    <property type="entry name" value="Mem_transp_PIN-like"/>
</dbReference>
<dbReference type="AlphaFoldDB" id="A0A380TRI3"/>
<feature type="transmembrane region" description="Helical" evidence="8">
    <location>
        <begin position="235"/>
        <end position="254"/>
    </location>
</feature>
<feature type="transmembrane region" description="Helical" evidence="8">
    <location>
        <begin position="166"/>
        <end position="190"/>
    </location>
</feature>
<dbReference type="Proteomes" id="UP000254649">
    <property type="component" value="Unassembled WGS sequence"/>
</dbReference>
<feature type="transmembrane region" description="Helical" evidence="8">
    <location>
        <begin position="133"/>
        <end position="154"/>
    </location>
</feature>
<feature type="transmembrane region" description="Helical" evidence="8">
    <location>
        <begin position="107"/>
        <end position="127"/>
    </location>
</feature>
<evidence type="ECO:0000256" key="5">
    <source>
        <dbReference type="ARBA" id="ARBA00022692"/>
    </source>
</evidence>
<evidence type="ECO:0000256" key="3">
    <source>
        <dbReference type="ARBA" id="ARBA00022448"/>
    </source>
</evidence>
<evidence type="ECO:0000256" key="8">
    <source>
        <dbReference type="SAM" id="Phobius"/>
    </source>
</evidence>
<reference evidence="9 10" key="1">
    <citation type="submission" date="2018-06" db="EMBL/GenBank/DDBJ databases">
        <authorList>
            <consortium name="Pathogen Informatics"/>
            <person name="Doyle S."/>
        </authorList>
    </citation>
    <scope>NUCLEOTIDE SEQUENCE [LARGE SCALE GENOMIC DNA]</scope>
    <source>
        <strain evidence="9 10">NCTC10801</strain>
    </source>
</reference>
<evidence type="ECO:0000313" key="10">
    <source>
        <dbReference type="Proteomes" id="UP000254649"/>
    </source>
</evidence>
<dbReference type="OrthoDB" id="9786439at2"/>
<keyword evidence="3" id="KW-0813">Transport</keyword>
<dbReference type="InterPro" id="IPR038770">
    <property type="entry name" value="Na+/solute_symporter_sf"/>
</dbReference>
<keyword evidence="10" id="KW-1185">Reference proteome</keyword>
<keyword evidence="7 8" id="KW-0472">Membrane</keyword>
<keyword evidence="6 8" id="KW-1133">Transmembrane helix</keyword>
<sequence length="317" mass="34612">MTNLFSSFIFSINATLPIIILLCLGMILGKRRILDDAFSEKAMKLIFNLTLPLLLFFNIYNGKIEYSNQFDLIFIAILGTTILFLIGELIAAKFIDEKRERCTFVQALFRGNNAVLGLALCINAYGNQAYVPASIYSAIIVILYNVFGVITITRSLSTDKVQIGTLFLRIIQNPLIIAIILGLTMNYFAVSLFKPLQTTGQYLANITLPLAVLCTGASIDFRYMKASSRTVTWGVISRLVIAPLFMVTLAKLVGVSGMELAIIFLMTTTPLATAAYAMVRAMGGNATTVANIIGITTVGAMPLSSLGLMVLMQLGWI</sequence>
<proteinExistence type="inferred from homology"/>
<feature type="transmembrane region" description="Helical" evidence="8">
    <location>
        <begin position="260"/>
        <end position="279"/>
    </location>
</feature>
<organism evidence="9 10">
    <name type="scientific">[Actinobacillus] rossii</name>
    <dbReference type="NCBI Taxonomy" id="123820"/>
    <lineage>
        <taxon>Bacteria</taxon>
        <taxon>Pseudomonadati</taxon>
        <taxon>Pseudomonadota</taxon>
        <taxon>Gammaproteobacteria</taxon>
        <taxon>Pasteurellales</taxon>
        <taxon>Pasteurellaceae</taxon>
    </lineage>
</organism>
<feature type="transmembrane region" description="Helical" evidence="8">
    <location>
        <begin position="6"/>
        <end position="29"/>
    </location>
</feature>
<evidence type="ECO:0000256" key="7">
    <source>
        <dbReference type="ARBA" id="ARBA00023136"/>
    </source>
</evidence>
<dbReference type="Pfam" id="PF03547">
    <property type="entry name" value="Mem_trans"/>
    <property type="match status" value="1"/>
</dbReference>
<gene>
    <name evidence="9" type="ORF">NCTC10801_01313</name>
</gene>
<accession>A0A380TRI3</accession>
<comment type="subcellular location">
    <subcellularLocation>
        <location evidence="1">Cell membrane</location>
        <topology evidence="1">Multi-pass membrane protein</topology>
    </subcellularLocation>
</comment>
<dbReference type="PANTHER" id="PTHR36838">
    <property type="entry name" value="AUXIN EFFLUX CARRIER FAMILY PROTEIN"/>
    <property type="match status" value="1"/>
</dbReference>
<dbReference type="GO" id="GO:0055085">
    <property type="term" value="P:transmembrane transport"/>
    <property type="evidence" value="ECO:0007669"/>
    <property type="project" value="InterPro"/>
</dbReference>
<evidence type="ECO:0000256" key="6">
    <source>
        <dbReference type="ARBA" id="ARBA00022989"/>
    </source>
</evidence>
<protein>
    <submittedName>
        <fullName evidence="9">Auxin efflux carrier</fullName>
    </submittedName>
</protein>
<feature type="transmembrane region" description="Helical" evidence="8">
    <location>
        <begin position="291"/>
        <end position="316"/>
    </location>
</feature>
<feature type="transmembrane region" description="Helical" evidence="8">
    <location>
        <begin position="202"/>
        <end position="223"/>
    </location>
</feature>
<evidence type="ECO:0000256" key="4">
    <source>
        <dbReference type="ARBA" id="ARBA00022475"/>
    </source>
</evidence>
<keyword evidence="4" id="KW-1003">Cell membrane</keyword>
<dbReference type="PANTHER" id="PTHR36838:SF4">
    <property type="entry name" value="AUXIN EFFLUX CARRIER FAMILY PROTEIN"/>
    <property type="match status" value="1"/>
</dbReference>
<evidence type="ECO:0000256" key="1">
    <source>
        <dbReference type="ARBA" id="ARBA00004651"/>
    </source>
</evidence>
<evidence type="ECO:0000256" key="2">
    <source>
        <dbReference type="ARBA" id="ARBA00010145"/>
    </source>
</evidence>
<dbReference type="GO" id="GO:0005886">
    <property type="term" value="C:plasma membrane"/>
    <property type="evidence" value="ECO:0007669"/>
    <property type="project" value="UniProtKB-SubCell"/>
</dbReference>
<dbReference type="EMBL" id="UFRQ01000003">
    <property type="protein sequence ID" value="SUT90868.1"/>
    <property type="molecule type" value="Genomic_DNA"/>
</dbReference>
<comment type="similarity">
    <text evidence="2">Belongs to the auxin efflux carrier (TC 2.A.69) family.</text>
</comment>
<evidence type="ECO:0000313" key="9">
    <source>
        <dbReference type="EMBL" id="SUT90868.1"/>
    </source>
</evidence>